<dbReference type="GO" id="GO:0006355">
    <property type="term" value="P:regulation of DNA-templated transcription"/>
    <property type="evidence" value="ECO:0007669"/>
    <property type="project" value="InterPro"/>
</dbReference>
<proteinExistence type="inferred from homology"/>
<dbReference type="InterPro" id="IPR050224">
    <property type="entry name" value="TALE_homeobox"/>
</dbReference>
<organism evidence="11 12">
    <name type="scientific">Paspalum notatum var. saurae</name>
    <dbReference type="NCBI Taxonomy" id="547442"/>
    <lineage>
        <taxon>Eukaryota</taxon>
        <taxon>Viridiplantae</taxon>
        <taxon>Streptophyta</taxon>
        <taxon>Embryophyta</taxon>
        <taxon>Tracheophyta</taxon>
        <taxon>Spermatophyta</taxon>
        <taxon>Magnoliopsida</taxon>
        <taxon>Liliopsida</taxon>
        <taxon>Poales</taxon>
        <taxon>Poaceae</taxon>
        <taxon>PACMAD clade</taxon>
        <taxon>Panicoideae</taxon>
        <taxon>Andropogonodae</taxon>
        <taxon>Paspaleae</taxon>
        <taxon>Paspalinae</taxon>
        <taxon>Paspalum</taxon>
    </lineage>
</organism>
<dbReference type="SUPFAM" id="SSF46689">
    <property type="entry name" value="Homeodomain-like"/>
    <property type="match status" value="1"/>
</dbReference>
<feature type="compositionally biased region" description="Gly residues" evidence="9">
    <location>
        <begin position="423"/>
        <end position="437"/>
    </location>
</feature>
<name>A0AAQ3SJN0_PASNO</name>
<evidence type="ECO:0000256" key="3">
    <source>
        <dbReference type="ARBA" id="ARBA00023015"/>
    </source>
</evidence>
<dbReference type="InterPro" id="IPR008422">
    <property type="entry name" value="KN_HD"/>
</dbReference>
<dbReference type="PANTHER" id="PTHR11850">
    <property type="entry name" value="HOMEOBOX PROTEIN TRANSCRIPTION FACTORS"/>
    <property type="match status" value="1"/>
</dbReference>
<keyword evidence="7 8" id="KW-0539">Nucleus</keyword>
<feature type="region of interest" description="Disordered" evidence="9">
    <location>
        <begin position="417"/>
        <end position="479"/>
    </location>
</feature>
<feature type="compositionally biased region" description="Low complexity" evidence="9">
    <location>
        <begin position="184"/>
        <end position="193"/>
    </location>
</feature>
<evidence type="ECO:0000256" key="5">
    <source>
        <dbReference type="ARBA" id="ARBA00023155"/>
    </source>
</evidence>
<dbReference type="Proteomes" id="UP001341281">
    <property type="component" value="Chromosome 01"/>
</dbReference>
<gene>
    <name evidence="11" type="ORF">U9M48_005144</name>
</gene>
<feature type="domain" description="Homeobox" evidence="10">
    <location>
        <begin position="345"/>
        <end position="408"/>
    </location>
</feature>
<dbReference type="GO" id="GO:0005634">
    <property type="term" value="C:nucleus"/>
    <property type="evidence" value="ECO:0007669"/>
    <property type="project" value="UniProtKB-SubCell"/>
</dbReference>
<evidence type="ECO:0000256" key="2">
    <source>
        <dbReference type="ARBA" id="ARBA00006454"/>
    </source>
</evidence>
<evidence type="ECO:0000256" key="4">
    <source>
        <dbReference type="ARBA" id="ARBA00023125"/>
    </source>
</evidence>
<dbReference type="SMART" id="SM00389">
    <property type="entry name" value="HOX"/>
    <property type="match status" value="1"/>
</dbReference>
<evidence type="ECO:0000256" key="9">
    <source>
        <dbReference type="SAM" id="MobiDB-lite"/>
    </source>
</evidence>
<reference evidence="11 12" key="1">
    <citation type="submission" date="2024-02" db="EMBL/GenBank/DDBJ databases">
        <title>High-quality chromosome-scale genome assembly of Pensacola bahiagrass (Paspalum notatum Flugge var. saurae).</title>
        <authorList>
            <person name="Vega J.M."/>
            <person name="Podio M."/>
            <person name="Orjuela J."/>
            <person name="Siena L.A."/>
            <person name="Pessino S.C."/>
            <person name="Combes M.C."/>
            <person name="Mariac C."/>
            <person name="Albertini E."/>
            <person name="Pupilli F."/>
            <person name="Ortiz J.P.A."/>
            <person name="Leblanc O."/>
        </authorList>
    </citation>
    <scope>NUCLEOTIDE SEQUENCE [LARGE SCALE GENOMIC DNA]</scope>
    <source>
        <strain evidence="11">R1</strain>
        <tissue evidence="11">Leaf</tissue>
    </source>
</reference>
<keyword evidence="4 8" id="KW-0238">DNA-binding</keyword>
<feature type="DNA-binding region" description="Homeobox" evidence="8">
    <location>
        <begin position="347"/>
        <end position="409"/>
    </location>
</feature>
<evidence type="ECO:0000313" key="12">
    <source>
        <dbReference type="Proteomes" id="UP001341281"/>
    </source>
</evidence>
<dbReference type="GO" id="GO:0003677">
    <property type="term" value="F:DNA binding"/>
    <property type="evidence" value="ECO:0007669"/>
    <property type="project" value="UniProtKB-UniRule"/>
</dbReference>
<comment type="similarity">
    <text evidence="2">Belongs to the TALE/BELL homeobox family.</text>
</comment>
<accession>A0AAQ3SJN0</accession>
<dbReference type="Pfam" id="PF07526">
    <property type="entry name" value="POX"/>
    <property type="match status" value="1"/>
</dbReference>
<evidence type="ECO:0000313" key="11">
    <source>
        <dbReference type="EMBL" id="WVZ54332.1"/>
    </source>
</evidence>
<protein>
    <recommendedName>
        <fullName evidence="10">Homeobox domain-containing protein</fullName>
    </recommendedName>
</protein>
<dbReference type="InterPro" id="IPR006563">
    <property type="entry name" value="POX_dom"/>
</dbReference>
<evidence type="ECO:0000256" key="7">
    <source>
        <dbReference type="ARBA" id="ARBA00023242"/>
    </source>
</evidence>
<comment type="subcellular location">
    <subcellularLocation>
        <location evidence="1 8">Nucleus</location>
    </subcellularLocation>
</comment>
<dbReference type="FunFam" id="1.10.10.60:FF:000117">
    <property type="entry name" value="BEL1-like homeodomain protein 9"/>
    <property type="match status" value="1"/>
</dbReference>
<dbReference type="Gene3D" id="1.10.10.60">
    <property type="entry name" value="Homeodomain-like"/>
    <property type="match status" value="1"/>
</dbReference>
<keyword evidence="12" id="KW-1185">Reference proteome</keyword>
<evidence type="ECO:0000256" key="1">
    <source>
        <dbReference type="ARBA" id="ARBA00004123"/>
    </source>
</evidence>
<dbReference type="SMART" id="SM00574">
    <property type="entry name" value="POX"/>
    <property type="match status" value="1"/>
</dbReference>
<dbReference type="PROSITE" id="PS50071">
    <property type="entry name" value="HOMEOBOX_2"/>
    <property type="match status" value="1"/>
</dbReference>
<keyword evidence="6" id="KW-0804">Transcription</keyword>
<sequence>MAAYYHGGAGTDIQASTDGLQTLYLMNPSYAGYADAGASTPGATNMMLLNSTVSTMTPASFGHHQQSPSAAQQHFVGIPLQAPPSGYNLWTTTASAGAADMSPTAQAQTPGASGVSAVLSLSSREAPPVTVAAVGAGTDEGKYLLGASATSQGQMVMSSKYLKAAQELLDEVVSVSKGMEDAKPAAAAKSPTAVKKKEESEGVSGGGTEDGGASKSSGAPEMSTAERQELQMKKSKLINMLDEVEQRYRQYHGQMQAVSSSFEAAAGAGSARTYTALALRTISRQFRCLRDAIAAQVRAASRALGEDADAAVAGGAGRTVGSRLRYIDHQLRQQRALQQLGMMQGGAWRPQRGLPERSVSILRAWLFEHFLHPYPKDSDKIMLAKQTGLTRSQVSNWFINARVRLWKPMVEEMYLEETKDQDGGGGNDDGKSGGGSKQSGDTNNGAEGATPRADGAMSKSTVRVGGGAAPESAPTAKGGILHGTSLLELTGGDQQAHAGFYNDDEDDDDDVGGAAAMERRLKKARGEEPAPGAFHGHHHHHVPDMAAALHAQAAAAARQQHEEVSHRELLMKFMESGGAGAGARDHHHQHHQDGGGYSLFAPGPSYGQFGSEPFAFAGNGGVSLTLGLPHGAGGGAEQTASFLMGSSAAGDSGSHGGAGGYDMNMQSTKSFAAQLMRDFVA</sequence>
<keyword evidence="3" id="KW-0805">Transcription regulation</keyword>
<dbReference type="Pfam" id="PF05920">
    <property type="entry name" value="Homeobox_KN"/>
    <property type="match status" value="1"/>
</dbReference>
<dbReference type="InterPro" id="IPR001356">
    <property type="entry name" value="HD"/>
</dbReference>
<dbReference type="AlphaFoldDB" id="A0AAQ3SJN0"/>
<evidence type="ECO:0000256" key="8">
    <source>
        <dbReference type="PROSITE-ProRule" id="PRU00108"/>
    </source>
</evidence>
<evidence type="ECO:0000256" key="6">
    <source>
        <dbReference type="ARBA" id="ARBA00023163"/>
    </source>
</evidence>
<keyword evidence="5 8" id="KW-0371">Homeobox</keyword>
<dbReference type="InterPro" id="IPR009057">
    <property type="entry name" value="Homeodomain-like_sf"/>
</dbReference>
<feature type="region of interest" description="Disordered" evidence="9">
    <location>
        <begin position="179"/>
        <end position="228"/>
    </location>
</feature>
<evidence type="ECO:0000259" key="10">
    <source>
        <dbReference type="PROSITE" id="PS50071"/>
    </source>
</evidence>
<dbReference type="EMBL" id="CP144745">
    <property type="protein sequence ID" value="WVZ54332.1"/>
    <property type="molecule type" value="Genomic_DNA"/>
</dbReference>
<dbReference type="CDD" id="cd00086">
    <property type="entry name" value="homeodomain"/>
    <property type="match status" value="1"/>
</dbReference>